<dbReference type="InterPro" id="IPR011012">
    <property type="entry name" value="Longin-like_dom_sf"/>
</dbReference>
<dbReference type="AlphaFoldDB" id="A0A8H7QBX3"/>
<dbReference type="InterPro" id="IPR036168">
    <property type="entry name" value="AP2_Mu_C_sf"/>
</dbReference>
<dbReference type="CDD" id="cd14837">
    <property type="entry name" value="AP3_Mu_N"/>
    <property type="match status" value="1"/>
</dbReference>
<dbReference type="CDD" id="cd09252">
    <property type="entry name" value="AP-3_Mu3_Cterm"/>
    <property type="match status" value="1"/>
</dbReference>
<keyword evidence="7" id="KW-1185">Reference proteome</keyword>
<keyword evidence="4" id="KW-0472">Membrane</keyword>
<evidence type="ECO:0000313" key="7">
    <source>
        <dbReference type="Proteomes" id="UP000612746"/>
    </source>
</evidence>
<dbReference type="Gene3D" id="3.30.450.60">
    <property type="match status" value="1"/>
</dbReference>
<keyword evidence="3" id="KW-0653">Protein transport</keyword>
<dbReference type="NCBIfam" id="TIGR01509">
    <property type="entry name" value="HAD-SF-IA-v3"/>
    <property type="match status" value="1"/>
</dbReference>
<evidence type="ECO:0000256" key="4">
    <source>
        <dbReference type="ARBA" id="ARBA00023136"/>
    </source>
</evidence>
<dbReference type="PANTHER" id="PTHR10529">
    <property type="entry name" value="AP COMPLEX SUBUNIT MU"/>
    <property type="match status" value="1"/>
</dbReference>
<dbReference type="InterPro" id="IPR023214">
    <property type="entry name" value="HAD_sf"/>
</dbReference>
<dbReference type="InterPro" id="IPR018240">
    <property type="entry name" value="Clathrin_mu_CS"/>
</dbReference>
<dbReference type="GO" id="GO:0012505">
    <property type="term" value="C:endomembrane system"/>
    <property type="evidence" value="ECO:0007669"/>
    <property type="project" value="UniProtKB-SubCell"/>
</dbReference>
<dbReference type="Proteomes" id="UP000612746">
    <property type="component" value="Unassembled WGS sequence"/>
</dbReference>
<accession>A0A8H7QBX3</accession>
<dbReference type="Pfam" id="PF00702">
    <property type="entry name" value="Hydrolase"/>
    <property type="match status" value="1"/>
</dbReference>
<dbReference type="Gene3D" id="3.40.50.1000">
    <property type="entry name" value="HAD superfamily/HAD-like"/>
    <property type="match status" value="1"/>
</dbReference>
<dbReference type="Gene3D" id="2.60.40.1170">
    <property type="entry name" value="Mu homology domain, subdomain B"/>
    <property type="match status" value="2"/>
</dbReference>
<keyword evidence="2" id="KW-0813">Transport</keyword>
<proteinExistence type="predicted"/>
<evidence type="ECO:0000259" key="5">
    <source>
        <dbReference type="PROSITE" id="PS51072"/>
    </source>
</evidence>
<comment type="caution">
    <text evidence="6">The sequence shown here is derived from an EMBL/GenBank/DDBJ whole genome shotgun (WGS) entry which is preliminary data.</text>
</comment>
<dbReference type="InterPro" id="IPR036412">
    <property type="entry name" value="HAD-like_sf"/>
</dbReference>
<organism evidence="6 7">
    <name type="scientific">Umbelopsis vinacea</name>
    <dbReference type="NCBI Taxonomy" id="44442"/>
    <lineage>
        <taxon>Eukaryota</taxon>
        <taxon>Fungi</taxon>
        <taxon>Fungi incertae sedis</taxon>
        <taxon>Mucoromycota</taxon>
        <taxon>Mucoromycotina</taxon>
        <taxon>Umbelopsidomycetes</taxon>
        <taxon>Umbelopsidales</taxon>
        <taxon>Umbelopsidaceae</taxon>
        <taxon>Umbelopsis</taxon>
    </lineage>
</organism>
<sequence>MDGTLIDTTPAVTELWEEYAATYGLDAQEILKMSHGRPMRDTMLYWNPKDATPDIVDMYERKLAANANGVALAPGAADLYAAIPYERFGMYTGAKLRTAEARLKQCHLDRPKALFAGDTVTQGKPDPEGWIKAAEVLGYKGAQCVVFEDSAVGVKSAKAAGMFVIACLTTHSLQDLQAAGADIIVEDLTKVKASITEGGRIELVISTKNPYRVTLKLASLERNQVDDGTGEISYRNRSMAVRARFPPAPAAKLTEPQKIIVEKHWRSIISRQIVDVFSDESAKFLASGPINHTASNSDKNAKEVSFTKEDVPPILETSKYLLLHVLRDGLVWLCPVDKEVDPLLVFEMIHRIIDILVDYLGDVSEVSIRDNFVIVYQLLEEMMDYGYPLTTEPNALKQIILPPTIMNKVMNTVVAASGVGQKLPQSTMSSIPWRKAGVKYAQNEIYFDIIEEVDATIEANGAIVSCEAHGTVNVNCRLSGKNAKISMPDLALNFINHRILDDVSFHPCVRYQKWESDKILSFVPPDGHFNLMSYRVNLPQQQLLPLQVKPQFYNTATGGKFDISINPRATDGKPIEKVVVTIPMSKSTSTVNATCNVGQYMYDPVTKSIKWEISKMQIRDRTPMLSGTYSNGSATHETGTTIMLQFQISMYAVSGLKVDTLRLFREGYKPYKGVRSVTKAGKFQIRA</sequence>
<dbReference type="InterPro" id="IPR001392">
    <property type="entry name" value="Clathrin_mu"/>
</dbReference>
<dbReference type="PROSITE" id="PS51072">
    <property type="entry name" value="MHD"/>
    <property type="match status" value="1"/>
</dbReference>
<dbReference type="GO" id="GO:0030131">
    <property type="term" value="C:clathrin adaptor complex"/>
    <property type="evidence" value="ECO:0007669"/>
    <property type="project" value="InterPro"/>
</dbReference>
<dbReference type="InterPro" id="IPR028565">
    <property type="entry name" value="MHD"/>
</dbReference>
<protein>
    <recommendedName>
        <fullName evidence="5">MHD domain-containing protein</fullName>
    </recommendedName>
</protein>
<dbReference type="SUPFAM" id="SSF56784">
    <property type="entry name" value="HAD-like"/>
    <property type="match status" value="1"/>
</dbReference>
<dbReference type="PROSITE" id="PS00990">
    <property type="entry name" value="CLAT_ADAPTOR_M_1"/>
    <property type="match status" value="1"/>
</dbReference>
<dbReference type="GO" id="GO:0016791">
    <property type="term" value="F:phosphatase activity"/>
    <property type="evidence" value="ECO:0007669"/>
    <property type="project" value="UniProtKB-ARBA"/>
</dbReference>
<dbReference type="Pfam" id="PF01217">
    <property type="entry name" value="Clat_adaptor_s"/>
    <property type="match status" value="1"/>
</dbReference>
<reference evidence="6" key="1">
    <citation type="submission" date="2020-12" db="EMBL/GenBank/DDBJ databases">
        <title>Metabolic potential, ecology and presence of endohyphal bacteria is reflected in genomic diversity of Mucoromycotina.</title>
        <authorList>
            <person name="Muszewska A."/>
            <person name="Okrasinska A."/>
            <person name="Steczkiewicz K."/>
            <person name="Drgas O."/>
            <person name="Orlowska M."/>
            <person name="Perlinska-Lenart U."/>
            <person name="Aleksandrzak-Piekarczyk T."/>
            <person name="Szatraj K."/>
            <person name="Zielenkiewicz U."/>
            <person name="Pilsyk S."/>
            <person name="Malc E."/>
            <person name="Mieczkowski P."/>
            <person name="Kruszewska J.S."/>
            <person name="Biernat P."/>
            <person name="Pawlowska J."/>
        </authorList>
    </citation>
    <scope>NUCLEOTIDE SEQUENCE</scope>
    <source>
        <strain evidence="6">WA0000051536</strain>
    </source>
</reference>
<dbReference type="InterPro" id="IPR006439">
    <property type="entry name" value="HAD-SF_hydro_IA"/>
</dbReference>
<dbReference type="Pfam" id="PF00928">
    <property type="entry name" value="Adap_comp_sub"/>
    <property type="match status" value="1"/>
</dbReference>
<gene>
    <name evidence="6" type="ORF">INT44_004172</name>
</gene>
<dbReference type="GO" id="GO:0006886">
    <property type="term" value="P:intracellular protein transport"/>
    <property type="evidence" value="ECO:0007669"/>
    <property type="project" value="InterPro"/>
</dbReference>
<feature type="domain" description="MHD" evidence="5">
    <location>
        <begin position="442"/>
        <end position="686"/>
    </location>
</feature>
<dbReference type="GO" id="GO:0016192">
    <property type="term" value="P:vesicle-mediated transport"/>
    <property type="evidence" value="ECO:0007669"/>
    <property type="project" value="InterPro"/>
</dbReference>
<dbReference type="EMBL" id="JAEPRA010000001">
    <property type="protein sequence ID" value="KAG2189030.1"/>
    <property type="molecule type" value="Genomic_DNA"/>
</dbReference>
<evidence type="ECO:0000313" key="6">
    <source>
        <dbReference type="EMBL" id="KAG2189030.1"/>
    </source>
</evidence>
<dbReference type="InterPro" id="IPR022775">
    <property type="entry name" value="AP_mu_sigma_su"/>
</dbReference>
<name>A0A8H7QBX3_9FUNG</name>
<evidence type="ECO:0000256" key="2">
    <source>
        <dbReference type="ARBA" id="ARBA00022448"/>
    </source>
</evidence>
<dbReference type="SUPFAM" id="SSF49447">
    <property type="entry name" value="Second domain of Mu2 adaptin subunit (ap50) of ap2 adaptor"/>
    <property type="match status" value="1"/>
</dbReference>
<comment type="subcellular location">
    <subcellularLocation>
        <location evidence="1">Endomembrane system</location>
    </subcellularLocation>
</comment>
<dbReference type="OrthoDB" id="870at2759"/>
<dbReference type="InterPro" id="IPR023198">
    <property type="entry name" value="PGP-like_dom2"/>
</dbReference>
<dbReference type="PRINTS" id="PR00314">
    <property type="entry name" value="CLATHRINADPT"/>
</dbReference>
<evidence type="ECO:0000256" key="1">
    <source>
        <dbReference type="ARBA" id="ARBA00004308"/>
    </source>
</evidence>
<dbReference type="InterPro" id="IPR050431">
    <property type="entry name" value="Adaptor_comp_med_subunit"/>
</dbReference>
<evidence type="ECO:0000256" key="3">
    <source>
        <dbReference type="ARBA" id="ARBA00022927"/>
    </source>
</evidence>
<dbReference type="SUPFAM" id="SSF64356">
    <property type="entry name" value="SNARE-like"/>
    <property type="match status" value="1"/>
</dbReference>
<dbReference type="Gene3D" id="1.10.150.240">
    <property type="entry name" value="Putative phosphatase, domain 2"/>
    <property type="match status" value="1"/>
</dbReference>